<dbReference type="GO" id="GO:0005886">
    <property type="term" value="C:plasma membrane"/>
    <property type="evidence" value="ECO:0007669"/>
    <property type="project" value="TreeGrafter"/>
</dbReference>
<evidence type="ECO:0000256" key="1">
    <source>
        <dbReference type="ARBA" id="ARBA00004141"/>
    </source>
</evidence>
<sequence length="511" mass="54549">MVDKDVYKDLRTGSRISLPRVEQHGIDYIPESERRSRPSNLYVLLLGGSMTFGLFIIGWYPIAFGLGWWSAATSIAAGSAVGAVFLGLSGLMGPHSGTNNPVSSGAYFGVAGRLIGSVLEGTASLAFAAISIWTGGDALASALIRFFDMPDNEAVRLVAYAVLSIIVTVISVYGHHSMMASLKFILPTAGLCMVVGVFVYAKDFDASYAGTGTYAFGSELSTWLVSALLSAATVSSYAAYSGDWTRHIAPQKFSDRRIVLTLFLGGIFGMGVCFLWGAFTSAAAFNAGAADADTPFVFGIVDIVPLWYIPALLYLGLASGTTQAVINTYGTGLDTSAIIPRFNRVQATLLACGLATVLVYVGHFYDRIESGMSIYLQLLVCFSIPWVVIVVYGHVKRRGYYDVDDLQVFNRRQRGGIYWYHGGLNPRTLGLWVVSAVVGMTFSVNDAYTGPLAPLVGGIDGGLLASGVVALAGCPVIHRFWPDKPEVYGPERLPEHNSSAQEAPAAALEPS</sequence>
<feature type="transmembrane region" description="Helical" evidence="9">
    <location>
        <begin position="114"/>
        <end position="134"/>
    </location>
</feature>
<dbReference type="PANTHER" id="PTHR31806">
    <property type="entry name" value="PURINE-CYTOSINE PERMEASE FCY2-RELATED"/>
    <property type="match status" value="1"/>
</dbReference>
<feature type="transmembrane region" description="Helical" evidence="9">
    <location>
        <begin position="41"/>
        <end position="62"/>
    </location>
</feature>
<proteinExistence type="inferred from homology"/>
<keyword evidence="3 7" id="KW-0813">Transport</keyword>
<evidence type="ECO:0000256" key="7">
    <source>
        <dbReference type="PIRNR" id="PIRNR002744"/>
    </source>
</evidence>
<feature type="transmembrane region" description="Helical" evidence="9">
    <location>
        <begin position="347"/>
        <end position="365"/>
    </location>
</feature>
<protein>
    <recommendedName>
        <fullName evidence="12">Nitrate reductase</fullName>
    </recommendedName>
</protein>
<feature type="transmembrane region" description="Helical" evidence="9">
    <location>
        <begin position="180"/>
        <end position="200"/>
    </location>
</feature>
<evidence type="ECO:0000256" key="3">
    <source>
        <dbReference type="ARBA" id="ARBA00022448"/>
    </source>
</evidence>
<accession>A0AAI8U1J4</accession>
<evidence type="ECO:0000256" key="6">
    <source>
        <dbReference type="ARBA" id="ARBA00023136"/>
    </source>
</evidence>
<evidence type="ECO:0008006" key="12">
    <source>
        <dbReference type="Google" id="ProtNLM"/>
    </source>
</evidence>
<name>A0AAI8U1J4_MYCME</name>
<dbReference type="AlphaFoldDB" id="A0AAI8U1J4"/>
<dbReference type="GO" id="GO:0022857">
    <property type="term" value="F:transmembrane transporter activity"/>
    <property type="evidence" value="ECO:0007669"/>
    <property type="project" value="InterPro"/>
</dbReference>
<evidence type="ECO:0000256" key="9">
    <source>
        <dbReference type="SAM" id="Phobius"/>
    </source>
</evidence>
<feature type="transmembrane region" description="Helical" evidence="9">
    <location>
        <begin position="220"/>
        <end position="240"/>
    </location>
</feature>
<evidence type="ECO:0000313" key="10">
    <source>
        <dbReference type="EMBL" id="BDY32794.1"/>
    </source>
</evidence>
<comment type="subcellular location">
    <subcellularLocation>
        <location evidence="1">Membrane</location>
        <topology evidence="1">Multi-pass membrane protein</topology>
    </subcellularLocation>
</comment>
<dbReference type="EMBL" id="AP027452">
    <property type="protein sequence ID" value="BDY32794.1"/>
    <property type="molecule type" value="Genomic_DNA"/>
</dbReference>
<dbReference type="InterPro" id="IPR026030">
    <property type="entry name" value="Pur-cyt_permease_Fcy2/21/22"/>
</dbReference>
<keyword evidence="6 7" id="KW-0472">Membrane</keyword>
<dbReference type="PIRSF" id="PIRSF002744">
    <property type="entry name" value="Pur-cyt_permease"/>
    <property type="match status" value="1"/>
</dbReference>
<gene>
    <name evidence="10" type="ORF">hbim_06764</name>
</gene>
<evidence type="ECO:0000256" key="8">
    <source>
        <dbReference type="SAM" id="MobiDB-lite"/>
    </source>
</evidence>
<feature type="transmembrane region" description="Helical" evidence="9">
    <location>
        <begin position="260"/>
        <end position="285"/>
    </location>
</feature>
<reference evidence="10" key="1">
    <citation type="submission" date="2023-03" db="EMBL/GenBank/DDBJ databases">
        <title>Draft genome sequence of a Mycolicibacterium mageritense strain H4_3_1 isolated from a hybrid biological-inorganic system reactor.</title>
        <authorList>
            <person name="Feng X."/>
            <person name="Kazama D."/>
            <person name="Sato K."/>
            <person name="Kobayashi H."/>
        </authorList>
    </citation>
    <scope>NUCLEOTIDE SEQUENCE</scope>
    <source>
        <strain evidence="10">H4_3_1</strain>
    </source>
</reference>
<dbReference type="PANTHER" id="PTHR31806:SF1">
    <property type="entry name" value="PURINE-CYTOSINE PERMEASE FCY2-RELATED"/>
    <property type="match status" value="1"/>
</dbReference>
<feature type="region of interest" description="Disordered" evidence="8">
    <location>
        <begin position="490"/>
        <end position="511"/>
    </location>
</feature>
<comment type="similarity">
    <text evidence="2 7">Belongs to the purine-cytosine permease (2.A.39) family.</text>
</comment>
<feature type="transmembrane region" description="Helical" evidence="9">
    <location>
        <begin position="371"/>
        <end position="392"/>
    </location>
</feature>
<evidence type="ECO:0000256" key="4">
    <source>
        <dbReference type="ARBA" id="ARBA00022692"/>
    </source>
</evidence>
<evidence type="ECO:0000256" key="2">
    <source>
        <dbReference type="ARBA" id="ARBA00008974"/>
    </source>
</evidence>
<dbReference type="Gene3D" id="1.10.4160.10">
    <property type="entry name" value="Hydantoin permease"/>
    <property type="match status" value="1"/>
</dbReference>
<feature type="transmembrane region" description="Helical" evidence="9">
    <location>
        <begin position="68"/>
        <end position="93"/>
    </location>
</feature>
<evidence type="ECO:0000256" key="5">
    <source>
        <dbReference type="ARBA" id="ARBA00022989"/>
    </source>
</evidence>
<feature type="transmembrane region" description="Helical" evidence="9">
    <location>
        <begin position="305"/>
        <end position="326"/>
    </location>
</feature>
<dbReference type="InterPro" id="IPR001248">
    <property type="entry name" value="Pur-cyt_permease"/>
</dbReference>
<dbReference type="Proteomes" id="UP001241092">
    <property type="component" value="Chromosome"/>
</dbReference>
<evidence type="ECO:0000313" key="11">
    <source>
        <dbReference type="Proteomes" id="UP001241092"/>
    </source>
</evidence>
<keyword evidence="4 9" id="KW-0812">Transmembrane</keyword>
<keyword evidence="5 9" id="KW-1133">Transmembrane helix</keyword>
<organism evidence="10 11">
    <name type="scientific">Mycolicibacterium mageritense</name>
    <name type="common">Mycobacterium mageritense</name>
    <dbReference type="NCBI Taxonomy" id="53462"/>
    <lineage>
        <taxon>Bacteria</taxon>
        <taxon>Bacillati</taxon>
        <taxon>Actinomycetota</taxon>
        <taxon>Actinomycetes</taxon>
        <taxon>Mycobacteriales</taxon>
        <taxon>Mycobacteriaceae</taxon>
        <taxon>Mycolicibacterium</taxon>
    </lineage>
</organism>
<feature type="transmembrane region" description="Helical" evidence="9">
    <location>
        <begin position="154"/>
        <end position="173"/>
    </location>
</feature>
<dbReference type="Pfam" id="PF02133">
    <property type="entry name" value="Transp_cyt_pur"/>
    <property type="match status" value="1"/>
</dbReference>